<feature type="domain" description="Olfactomedin-like" evidence="7">
    <location>
        <begin position="614"/>
        <end position="865"/>
    </location>
</feature>
<dbReference type="Pfam" id="PF01391">
    <property type="entry name" value="Collagen"/>
    <property type="match status" value="2"/>
</dbReference>
<evidence type="ECO:0000259" key="7">
    <source>
        <dbReference type="PROSITE" id="PS51132"/>
    </source>
</evidence>
<dbReference type="RefSeq" id="XP_013775481.1">
    <property type="nucleotide sequence ID" value="XM_013920027.2"/>
</dbReference>
<comment type="caution">
    <text evidence="3">Lacks conserved residue(s) required for the propagation of feature annotation.</text>
</comment>
<proteinExistence type="predicted"/>
<feature type="compositionally biased region" description="Basic residues" evidence="4">
    <location>
        <begin position="115"/>
        <end position="129"/>
    </location>
</feature>
<keyword evidence="5" id="KW-0812">Transmembrane</keyword>
<feature type="compositionally biased region" description="Gly residues" evidence="4">
    <location>
        <begin position="232"/>
        <end position="241"/>
    </location>
</feature>
<dbReference type="Gene3D" id="2.60.40.10">
    <property type="entry name" value="Immunoglobulins"/>
    <property type="match status" value="2"/>
</dbReference>
<protein>
    <submittedName>
        <fullName evidence="9">Uncharacterized protein LOC106460335</fullName>
    </submittedName>
</protein>
<dbReference type="PANTHER" id="PTHR23192:SF85">
    <property type="entry name" value="GLIOMEDIN"/>
    <property type="match status" value="1"/>
</dbReference>
<dbReference type="InterPro" id="IPR003112">
    <property type="entry name" value="Olfac-like_dom"/>
</dbReference>
<evidence type="ECO:0000256" key="2">
    <source>
        <dbReference type="ARBA" id="ARBA00022525"/>
    </source>
</evidence>
<dbReference type="PROSITE" id="PS51132">
    <property type="entry name" value="OLF"/>
    <property type="match status" value="1"/>
</dbReference>
<dbReference type="SMART" id="SM00409">
    <property type="entry name" value="IG"/>
    <property type="match status" value="2"/>
</dbReference>
<keyword evidence="5" id="KW-1133">Transmembrane helix</keyword>
<dbReference type="SUPFAM" id="SSF48726">
    <property type="entry name" value="Immunoglobulin"/>
    <property type="match status" value="2"/>
</dbReference>
<dbReference type="PANTHER" id="PTHR23192">
    <property type="entry name" value="OLFACTOMEDIN-RELATED"/>
    <property type="match status" value="1"/>
</dbReference>
<feature type="region of interest" description="Disordered" evidence="4">
    <location>
        <begin position="112"/>
        <end position="153"/>
    </location>
</feature>
<keyword evidence="8" id="KW-1185">Reference proteome</keyword>
<dbReference type="Proteomes" id="UP000694941">
    <property type="component" value="Unplaced"/>
</dbReference>
<dbReference type="Pfam" id="PF02191">
    <property type="entry name" value="OLF"/>
    <property type="match status" value="1"/>
</dbReference>
<feature type="region of interest" description="Disordered" evidence="4">
    <location>
        <begin position="176"/>
        <end position="324"/>
    </location>
</feature>
<dbReference type="PROSITE" id="PS50835">
    <property type="entry name" value="IG_LIKE"/>
    <property type="match status" value="2"/>
</dbReference>
<name>A0ABM1B5Y4_LIMPO</name>
<keyword evidence="2" id="KW-0964">Secreted</keyword>
<dbReference type="SMART" id="SM00408">
    <property type="entry name" value="IGc2"/>
    <property type="match status" value="2"/>
</dbReference>
<feature type="domain" description="Ig-like" evidence="6">
    <location>
        <begin position="440"/>
        <end position="532"/>
    </location>
</feature>
<organism evidence="8 9">
    <name type="scientific">Limulus polyphemus</name>
    <name type="common">Atlantic horseshoe crab</name>
    <dbReference type="NCBI Taxonomy" id="6850"/>
    <lineage>
        <taxon>Eukaryota</taxon>
        <taxon>Metazoa</taxon>
        <taxon>Ecdysozoa</taxon>
        <taxon>Arthropoda</taxon>
        <taxon>Chelicerata</taxon>
        <taxon>Merostomata</taxon>
        <taxon>Xiphosura</taxon>
        <taxon>Limulidae</taxon>
        <taxon>Limulus</taxon>
    </lineage>
</organism>
<feature type="compositionally biased region" description="Pro residues" evidence="4">
    <location>
        <begin position="183"/>
        <end position="192"/>
    </location>
</feature>
<dbReference type="GeneID" id="106460335"/>
<dbReference type="SMART" id="SM00284">
    <property type="entry name" value="OLF"/>
    <property type="match status" value="1"/>
</dbReference>
<comment type="subcellular location">
    <subcellularLocation>
        <location evidence="1">Secreted</location>
    </subcellularLocation>
</comment>
<dbReference type="InterPro" id="IPR003598">
    <property type="entry name" value="Ig_sub2"/>
</dbReference>
<feature type="compositionally biased region" description="Low complexity" evidence="4">
    <location>
        <begin position="282"/>
        <end position="291"/>
    </location>
</feature>
<evidence type="ECO:0000259" key="6">
    <source>
        <dbReference type="PROSITE" id="PS50835"/>
    </source>
</evidence>
<evidence type="ECO:0000256" key="5">
    <source>
        <dbReference type="SAM" id="Phobius"/>
    </source>
</evidence>
<dbReference type="Pfam" id="PF07679">
    <property type="entry name" value="I-set"/>
    <property type="match status" value="1"/>
</dbReference>
<evidence type="ECO:0000313" key="9">
    <source>
        <dbReference type="RefSeq" id="XP_013775481.1"/>
    </source>
</evidence>
<dbReference type="InterPro" id="IPR003599">
    <property type="entry name" value="Ig_sub"/>
</dbReference>
<dbReference type="Pfam" id="PF13927">
    <property type="entry name" value="Ig_3"/>
    <property type="match status" value="1"/>
</dbReference>
<accession>A0ABM1B5Y4</accession>
<keyword evidence="5" id="KW-0472">Membrane</keyword>
<reference evidence="9" key="1">
    <citation type="submission" date="2025-08" db="UniProtKB">
        <authorList>
            <consortium name="RefSeq"/>
        </authorList>
    </citation>
    <scope>IDENTIFICATION</scope>
    <source>
        <tissue evidence="9">Muscle</tissue>
    </source>
</reference>
<dbReference type="InterPro" id="IPR008160">
    <property type="entry name" value="Collagen"/>
</dbReference>
<dbReference type="InterPro" id="IPR013098">
    <property type="entry name" value="Ig_I-set"/>
</dbReference>
<evidence type="ECO:0000256" key="1">
    <source>
        <dbReference type="ARBA" id="ARBA00004613"/>
    </source>
</evidence>
<gene>
    <name evidence="9" type="primary">LOC106460335</name>
</gene>
<dbReference type="InterPro" id="IPR013783">
    <property type="entry name" value="Ig-like_fold"/>
</dbReference>
<feature type="domain" description="Ig-like" evidence="6">
    <location>
        <begin position="346"/>
        <end position="424"/>
    </location>
</feature>
<evidence type="ECO:0000313" key="8">
    <source>
        <dbReference type="Proteomes" id="UP000694941"/>
    </source>
</evidence>
<sequence length="877" mass="97257">MKSNACCVDLRVKVLYMLVGFLYVFCGVNLYYTYIVSQCFKAASPVSEDFRGLARYTDVPRIQKSPDSDVSVNTLDVKRQKAELRYTANSTLTASEKHFNFTDVWEIDQSSQPLHRIKRRGKRHGRRLHARDSSESDTPSVEFFPEPQPTPKTKDYIWLTAYSRIPVPVLRDYCQSTKEHCPPGDPGPPGIPGSPGHKGQKGDTGERGFSGKPGPPGPRGLTGALGPVGPKGNPGLGGTPGLDGRDGLPGEPGLDGVPGRDGIDGIPGNDGVPGIPGTPGRPGLNGTNGIPGTPGPRGPMGPVGPAGLPGPRGRKGASGTPGIPGIPGIKAWKINGTTDTKLLIPPAMVDTEQQTTLVVEEGEHIRLKCTAYGEPKPIMTWRREDSSPILIGSWYLATIDGDRLNISQVTRYHMGTYLCIASNGVPPPAYKRIVLEVNFPPLIKIKNQMVGTRNGSYAVLECFVEAFPEAVNYWLHGDEKLIENKGKYHIKEYSSSFRHHMELNISSVEGSDYGIYKCVSKNEKGETKGVFTVFEIGPTSPKKQPAKETQYTVYGKAPPPRVIEQECPPCPDCPGQSNCPVAGQTGKPRPVTVISIGGSFNATYWQKLKPRNKDCLLSQVGKPVFQRYTKAAWGNWMKDPSPPRPEDEDKHWMTLDSEKTTLYEYENKVAFRKHNFSKKYLLPYRFMGNSQVVFNGSFYYNQEGTQNLVRFDLFTEATAAAEIVDAAYKDARRLYTSNHVYMDIAVDENGMWVIFAGNNTNNTLVMKFHPYTLRTEKMWNITLRHRSVGAMFIICGVLYAVDSVDERHTQISYAFDLYRNRGIEVKLEFNNPFSQTKMVSYNPRQEALYTWDKGNQLIYPVRFATIDVDSAETDKRG</sequence>
<dbReference type="InterPro" id="IPR050605">
    <property type="entry name" value="Olfactomedin-like_domain"/>
</dbReference>
<evidence type="ECO:0000256" key="3">
    <source>
        <dbReference type="PROSITE-ProRule" id="PRU00446"/>
    </source>
</evidence>
<feature type="transmembrane region" description="Helical" evidence="5">
    <location>
        <begin position="12"/>
        <end position="32"/>
    </location>
</feature>
<evidence type="ECO:0000256" key="4">
    <source>
        <dbReference type="SAM" id="MobiDB-lite"/>
    </source>
</evidence>
<dbReference type="InterPro" id="IPR036179">
    <property type="entry name" value="Ig-like_dom_sf"/>
</dbReference>
<dbReference type="InterPro" id="IPR007110">
    <property type="entry name" value="Ig-like_dom"/>
</dbReference>